<proteinExistence type="predicted"/>
<evidence type="ECO:0000259" key="6">
    <source>
        <dbReference type="SMART" id="SM00563"/>
    </source>
</evidence>
<keyword evidence="8" id="KW-1185">Reference proteome</keyword>
<keyword evidence="2" id="KW-0444">Lipid biosynthesis</keyword>
<dbReference type="RefSeq" id="WP_173082838.1">
    <property type="nucleotide sequence ID" value="NZ_BLTE01000005.1"/>
</dbReference>
<gene>
    <name evidence="7" type="ORF">NNJEOMEG_01455</name>
</gene>
<comment type="pathway">
    <text evidence="1">Lipid metabolism.</text>
</comment>
<comment type="caution">
    <text evidence="7">The sequence shown here is derived from an EMBL/GenBank/DDBJ whole genome shotgun (WGS) entry which is preliminary data.</text>
</comment>
<dbReference type="InterPro" id="IPR045746">
    <property type="entry name" value="ACT14924-like_Acyltransf_dom"/>
</dbReference>
<sequence>MEPGTPARRADFLALDGAVKNPFARTVLKAVGGPLRRALALDRLAKAYESVPRGGTPVEFLRGVIDAFGFRYRVSGEELARIPSTGPVVVVANHPFGGMEGVILTEMLAGVRPDVKVMANYLLGRIEELRDLFILVDPFGASGAWARNVAPLRQSVAWLRGGGCLGVFPAGEVAHFRMDERRVADPAWSPSVARMVRACGATVVPVHFAGANGPMFHLAGLVHPRLRTMLLGREFVNKARKEVEVRIGRPVPPQALEGLTDEQAAGHLRLCAEVMGRTRPRALPARFPLRGVRRQEALAPAQDPELMERELERLPAECLLLESGGMRAYEARAAQIPLILREIGRLREMTFRKVGEGTGKSCDLDGFDGHYSHVFLWSVSAREVVGAYRLGRSDEILATRGRSGLYVDTLFKLKPGFLTRLGPALEMGRSFVRPEHQKSYNALLLLWRGIGTVVAREPRYRTLFGPVSITNDYQAASRQLMADFFEARGGEGSGLSRLVKPRTPLRGAAWLKRAARSLVADVDRLSELVSSMEADRKGIPVLLRQYLKLGGKLLAFNVDREFSDALDGLIVVDLLETERRQLERYLGRDGLAGFLAHHGAEGGLRSA</sequence>
<accession>A0A6V8LSR0</accession>
<dbReference type="InterPro" id="IPR016181">
    <property type="entry name" value="Acyl_CoA_acyltransferase"/>
</dbReference>
<evidence type="ECO:0000256" key="1">
    <source>
        <dbReference type="ARBA" id="ARBA00005189"/>
    </source>
</evidence>
<protein>
    <recommendedName>
        <fullName evidence="6">Phospholipid/glycerol acyltransferase domain-containing protein</fullName>
    </recommendedName>
</protein>
<dbReference type="PANTHER" id="PTHR37323">
    <property type="entry name" value="GCN5-RELATED N-ACETYLTRANSFERASE"/>
    <property type="match status" value="1"/>
</dbReference>
<keyword evidence="5" id="KW-0012">Acyltransferase</keyword>
<dbReference type="InterPro" id="IPR002123">
    <property type="entry name" value="Plipid/glycerol_acylTrfase"/>
</dbReference>
<dbReference type="Proteomes" id="UP000494245">
    <property type="component" value="Unassembled WGS sequence"/>
</dbReference>
<evidence type="ECO:0000313" key="8">
    <source>
        <dbReference type="Proteomes" id="UP000494245"/>
    </source>
</evidence>
<dbReference type="GO" id="GO:0006629">
    <property type="term" value="P:lipid metabolic process"/>
    <property type="evidence" value="ECO:0007669"/>
    <property type="project" value="UniProtKB-KW"/>
</dbReference>
<dbReference type="EMBL" id="BLTE01000005">
    <property type="protein sequence ID" value="GFK93621.1"/>
    <property type="molecule type" value="Genomic_DNA"/>
</dbReference>
<evidence type="ECO:0000256" key="4">
    <source>
        <dbReference type="ARBA" id="ARBA00023098"/>
    </source>
</evidence>
<keyword evidence="4" id="KW-0443">Lipid metabolism</keyword>
<dbReference type="SUPFAM" id="SSF69593">
    <property type="entry name" value="Glycerol-3-phosphate (1)-acyltransferase"/>
    <property type="match status" value="1"/>
</dbReference>
<evidence type="ECO:0000256" key="3">
    <source>
        <dbReference type="ARBA" id="ARBA00022679"/>
    </source>
</evidence>
<reference evidence="7 8" key="2">
    <citation type="submission" date="2020-05" db="EMBL/GenBank/DDBJ databases">
        <title>Draft genome sequence of Desulfovibrio sp. strainFSS-1.</title>
        <authorList>
            <person name="Shimoshige H."/>
            <person name="Kobayashi H."/>
            <person name="Maekawa T."/>
        </authorList>
    </citation>
    <scope>NUCLEOTIDE SEQUENCE [LARGE SCALE GENOMIC DNA]</scope>
    <source>
        <strain evidence="7 8">SIID29052-01</strain>
    </source>
</reference>
<dbReference type="SMART" id="SM00563">
    <property type="entry name" value="PlsC"/>
    <property type="match status" value="1"/>
</dbReference>
<dbReference type="AlphaFoldDB" id="A0A6V8LSR0"/>
<evidence type="ECO:0000313" key="7">
    <source>
        <dbReference type="EMBL" id="GFK93621.1"/>
    </source>
</evidence>
<dbReference type="GO" id="GO:0016746">
    <property type="term" value="F:acyltransferase activity"/>
    <property type="evidence" value="ECO:0007669"/>
    <property type="project" value="UniProtKB-KW"/>
</dbReference>
<dbReference type="CDD" id="cd07986">
    <property type="entry name" value="LPLAT_ACT14924-like"/>
    <property type="match status" value="1"/>
</dbReference>
<evidence type="ECO:0000256" key="5">
    <source>
        <dbReference type="ARBA" id="ARBA00023315"/>
    </source>
</evidence>
<organism evidence="7 8">
    <name type="scientific">Fundidesulfovibrio magnetotacticus</name>
    <dbReference type="NCBI Taxonomy" id="2730080"/>
    <lineage>
        <taxon>Bacteria</taxon>
        <taxon>Pseudomonadati</taxon>
        <taxon>Thermodesulfobacteriota</taxon>
        <taxon>Desulfovibrionia</taxon>
        <taxon>Desulfovibrionales</taxon>
        <taxon>Desulfovibrionaceae</taxon>
        <taxon>Fundidesulfovibrio</taxon>
    </lineage>
</organism>
<name>A0A6V8LSR0_9BACT</name>
<dbReference type="PANTHER" id="PTHR37323:SF1">
    <property type="entry name" value="L-ORNITHINE N(ALPHA)-ACYLTRANSFERASE"/>
    <property type="match status" value="1"/>
</dbReference>
<feature type="domain" description="Phospholipid/glycerol acyltransferase" evidence="6">
    <location>
        <begin position="88"/>
        <end position="211"/>
    </location>
</feature>
<dbReference type="Pfam" id="PF13444">
    <property type="entry name" value="Acetyltransf_5"/>
    <property type="match status" value="1"/>
</dbReference>
<dbReference type="Pfam" id="PF19576">
    <property type="entry name" value="Acyltransf_2"/>
    <property type="match status" value="1"/>
</dbReference>
<keyword evidence="3" id="KW-0808">Transferase</keyword>
<reference evidence="7 8" key="1">
    <citation type="submission" date="2020-04" db="EMBL/GenBank/DDBJ databases">
        <authorList>
            <consortium name="Desulfovibrio sp. FSS-1 genome sequencing consortium"/>
            <person name="Shimoshige H."/>
            <person name="Kobayashi H."/>
            <person name="Maekawa T."/>
        </authorList>
    </citation>
    <scope>NUCLEOTIDE SEQUENCE [LARGE SCALE GENOMIC DNA]</scope>
    <source>
        <strain evidence="7 8">SIID29052-01</strain>
    </source>
</reference>
<dbReference type="SUPFAM" id="SSF55729">
    <property type="entry name" value="Acyl-CoA N-acyltransferases (Nat)"/>
    <property type="match status" value="1"/>
</dbReference>
<evidence type="ECO:0000256" key="2">
    <source>
        <dbReference type="ARBA" id="ARBA00022516"/>
    </source>
</evidence>
<dbReference type="InterPro" id="IPR052351">
    <property type="entry name" value="Ornithine_N-alpha-AT"/>
</dbReference>